<reference evidence="10 11" key="1">
    <citation type="submission" date="2024-03" db="EMBL/GenBank/DDBJ databases">
        <title>High-quality draft genome sequencing of Tistrella sp. BH-R2-4.</title>
        <authorList>
            <person name="Dong C."/>
        </authorList>
    </citation>
    <scope>NUCLEOTIDE SEQUENCE [LARGE SCALE GENOMIC DNA]</scope>
    <source>
        <strain evidence="10 11">BH-R2-4</strain>
    </source>
</reference>
<evidence type="ECO:0000256" key="5">
    <source>
        <dbReference type="ARBA" id="ARBA00022833"/>
    </source>
</evidence>
<dbReference type="Gene3D" id="2.70.70.10">
    <property type="entry name" value="Glucose Permease (Domain IIA)"/>
    <property type="match status" value="1"/>
</dbReference>
<comment type="caution">
    <text evidence="10">The sequence shown here is derived from an EMBL/GenBank/DDBJ whole genome shotgun (WGS) entry which is preliminary data.</text>
</comment>
<dbReference type="RefSeq" id="WP_345937414.1">
    <property type="nucleotide sequence ID" value="NZ_JBBKTW010000004.1"/>
</dbReference>
<keyword evidence="2" id="KW-0645">Protease</keyword>
<dbReference type="EMBL" id="JBBKTW010000004">
    <property type="protein sequence ID" value="MEN2989032.1"/>
    <property type="molecule type" value="Genomic_DNA"/>
</dbReference>
<feature type="compositionally biased region" description="Pro residues" evidence="8">
    <location>
        <begin position="298"/>
        <end position="319"/>
    </location>
</feature>
<keyword evidence="11" id="KW-1185">Reference proteome</keyword>
<keyword evidence="4" id="KW-0378">Hydrolase</keyword>
<dbReference type="Proteomes" id="UP001413721">
    <property type="component" value="Unassembled WGS sequence"/>
</dbReference>
<feature type="coiled-coil region" evidence="7">
    <location>
        <begin position="162"/>
        <end position="192"/>
    </location>
</feature>
<evidence type="ECO:0000256" key="2">
    <source>
        <dbReference type="ARBA" id="ARBA00022670"/>
    </source>
</evidence>
<evidence type="ECO:0000256" key="3">
    <source>
        <dbReference type="ARBA" id="ARBA00022723"/>
    </source>
</evidence>
<evidence type="ECO:0000313" key="11">
    <source>
        <dbReference type="Proteomes" id="UP001413721"/>
    </source>
</evidence>
<dbReference type="CDD" id="cd12797">
    <property type="entry name" value="M23_peptidase"/>
    <property type="match status" value="1"/>
</dbReference>
<accession>A0ABU9YJP8</accession>
<sequence length="469" mass="49636">MTGCRHRRRAAAVALGLSVLIGGGTVGLAAMPRAQAADDPPSGRDLQATERARDEARARRAELERRAADARAEAEALGLQAREAAAAVQRQEAALAEQRDALARFESEISAQETALAVEREHLGRLTEALIRLRRQPPEAMIARDGPATAPIHAGILMGATLPVIEAEAMELREALEELARSRTEAERQRGRIDATRTMLEGERLRLAQLIEDRQTRASSLDSEATQEAARARDLAERANGIRDLLVALEADRVARAPVVKPATPEERAVVVPRAKPKPPPPPPPPPPPAPVQVARTAPPPPPPPAPSATDTGPPPRDPLMPRVAGAPVERQVAALPPPAPGAGMVRRLPVSGRIIARFGEPREGVERSGITYETPAGATVLTPFAGRVAFAGPFRHYGLLLIVEHGDGYHTLLAGFGRLDARVGDRVTAGDPVGAMADGGGTAYLYLEVRRGGDPVDPAPLLARANGG</sequence>
<keyword evidence="3" id="KW-0479">Metal-binding</keyword>
<keyword evidence="6" id="KW-0482">Metalloprotease</keyword>
<dbReference type="SUPFAM" id="SSF51261">
    <property type="entry name" value="Duplicated hybrid motif"/>
    <property type="match status" value="1"/>
</dbReference>
<dbReference type="InterPro" id="IPR050570">
    <property type="entry name" value="Cell_wall_metabolism_enzyme"/>
</dbReference>
<evidence type="ECO:0000256" key="4">
    <source>
        <dbReference type="ARBA" id="ARBA00022801"/>
    </source>
</evidence>
<organism evidence="10 11">
    <name type="scientific">Tistrella arctica</name>
    <dbReference type="NCBI Taxonomy" id="3133430"/>
    <lineage>
        <taxon>Bacteria</taxon>
        <taxon>Pseudomonadati</taxon>
        <taxon>Pseudomonadota</taxon>
        <taxon>Alphaproteobacteria</taxon>
        <taxon>Geminicoccales</taxon>
        <taxon>Geminicoccaceae</taxon>
        <taxon>Tistrella</taxon>
    </lineage>
</organism>
<dbReference type="InterPro" id="IPR011055">
    <property type="entry name" value="Dup_hybrid_motif"/>
</dbReference>
<name>A0ABU9YJP8_9PROT</name>
<dbReference type="Pfam" id="PF01551">
    <property type="entry name" value="Peptidase_M23"/>
    <property type="match status" value="1"/>
</dbReference>
<feature type="compositionally biased region" description="Pro residues" evidence="8">
    <location>
        <begin position="278"/>
        <end position="291"/>
    </location>
</feature>
<comment type="cofactor">
    <cofactor evidence="1">
        <name>Zn(2+)</name>
        <dbReference type="ChEBI" id="CHEBI:29105"/>
    </cofactor>
</comment>
<feature type="domain" description="M23ase beta-sheet core" evidence="9">
    <location>
        <begin position="369"/>
        <end position="459"/>
    </location>
</feature>
<evidence type="ECO:0000313" key="10">
    <source>
        <dbReference type="EMBL" id="MEN2989032.1"/>
    </source>
</evidence>
<protein>
    <submittedName>
        <fullName evidence="10">Peptidoglycan DD-metalloendopeptidase family protein</fullName>
    </submittedName>
</protein>
<keyword evidence="7" id="KW-0175">Coiled coil</keyword>
<feature type="region of interest" description="Disordered" evidence="8">
    <location>
        <begin position="34"/>
        <end position="64"/>
    </location>
</feature>
<evidence type="ECO:0000256" key="8">
    <source>
        <dbReference type="SAM" id="MobiDB-lite"/>
    </source>
</evidence>
<feature type="region of interest" description="Disordered" evidence="8">
    <location>
        <begin position="264"/>
        <end position="323"/>
    </location>
</feature>
<feature type="compositionally biased region" description="Basic and acidic residues" evidence="8">
    <location>
        <begin position="47"/>
        <end position="64"/>
    </location>
</feature>
<proteinExistence type="predicted"/>
<dbReference type="PANTHER" id="PTHR21666:SF288">
    <property type="entry name" value="CELL DIVISION PROTEIN YTFB"/>
    <property type="match status" value="1"/>
</dbReference>
<evidence type="ECO:0000256" key="6">
    <source>
        <dbReference type="ARBA" id="ARBA00023049"/>
    </source>
</evidence>
<keyword evidence="5" id="KW-0862">Zinc</keyword>
<evidence type="ECO:0000256" key="7">
    <source>
        <dbReference type="SAM" id="Coils"/>
    </source>
</evidence>
<evidence type="ECO:0000256" key="1">
    <source>
        <dbReference type="ARBA" id="ARBA00001947"/>
    </source>
</evidence>
<gene>
    <name evidence="10" type="ORF">WG926_12025</name>
</gene>
<evidence type="ECO:0000259" key="9">
    <source>
        <dbReference type="Pfam" id="PF01551"/>
    </source>
</evidence>
<dbReference type="InterPro" id="IPR016047">
    <property type="entry name" value="M23ase_b-sheet_dom"/>
</dbReference>
<dbReference type="PANTHER" id="PTHR21666">
    <property type="entry name" value="PEPTIDASE-RELATED"/>
    <property type="match status" value="1"/>
</dbReference>